<dbReference type="EMBL" id="UGEB01000001">
    <property type="protein sequence ID" value="STK61118.1"/>
    <property type="molecule type" value="Genomic_DNA"/>
</dbReference>
<evidence type="ECO:0000313" key="1">
    <source>
        <dbReference type="EMBL" id="STK61118.1"/>
    </source>
</evidence>
<dbReference type="Proteomes" id="UP000255543">
    <property type="component" value="Unassembled WGS sequence"/>
</dbReference>
<dbReference type="AlphaFoldDB" id="A0A376ZMY0"/>
<reference evidence="1 2" key="1">
    <citation type="submission" date="2018-06" db="EMBL/GenBank/DDBJ databases">
        <authorList>
            <consortium name="Pathogen Informatics"/>
            <person name="Doyle S."/>
        </authorList>
    </citation>
    <scope>NUCLEOTIDE SEQUENCE [LARGE SCALE GENOMIC DNA]</scope>
    <source>
        <strain evidence="1 2">NCTC8179</strain>
    </source>
</reference>
<accession>A0A376ZMY0</accession>
<proteinExistence type="predicted"/>
<dbReference type="Pfam" id="PF00577">
    <property type="entry name" value="Usher"/>
    <property type="match status" value="1"/>
</dbReference>
<dbReference type="InterPro" id="IPR000015">
    <property type="entry name" value="Fimb_usher"/>
</dbReference>
<protein>
    <submittedName>
        <fullName evidence="1">Usher protein</fullName>
    </submittedName>
</protein>
<dbReference type="PANTHER" id="PTHR30451:SF3">
    <property type="entry name" value="OUTER MEMBRANE USHER PROTEIN HTRE-RELATED"/>
    <property type="match status" value="1"/>
</dbReference>
<name>A0A376ZMY0_ECOLX</name>
<sequence>MAAWRYASQDYRTFSDHLYENDKHYHQSDYDDFYDIGRKNSLSANIMQPLSNNLGNVSLSALWRNYWGRSGNAKDYQFSYSNNWQHISYTFSASQSYDENNKEEERFNLFISIPFYWGDDIAKTRHQINLSNSTSFSKDGYSPTILELLA</sequence>
<dbReference type="GO" id="GO:0009297">
    <property type="term" value="P:pilus assembly"/>
    <property type="evidence" value="ECO:0007669"/>
    <property type="project" value="InterPro"/>
</dbReference>
<dbReference type="PANTHER" id="PTHR30451">
    <property type="entry name" value="OUTER MEMBRANE USHER PROTEIN"/>
    <property type="match status" value="1"/>
</dbReference>
<gene>
    <name evidence="1" type="primary">htrE_2</name>
    <name evidence="1" type="ORF">NCTC8179_01179</name>
</gene>
<evidence type="ECO:0000313" key="2">
    <source>
        <dbReference type="Proteomes" id="UP000255543"/>
    </source>
</evidence>
<organism evidence="1 2">
    <name type="scientific">Escherichia coli</name>
    <dbReference type="NCBI Taxonomy" id="562"/>
    <lineage>
        <taxon>Bacteria</taxon>
        <taxon>Pseudomonadati</taxon>
        <taxon>Pseudomonadota</taxon>
        <taxon>Gammaproteobacteria</taxon>
        <taxon>Enterobacterales</taxon>
        <taxon>Enterobacteriaceae</taxon>
        <taxon>Escherichia</taxon>
    </lineage>
</organism>
<dbReference type="GO" id="GO:0015473">
    <property type="term" value="F:fimbrial usher porin activity"/>
    <property type="evidence" value="ECO:0007669"/>
    <property type="project" value="InterPro"/>
</dbReference>
<dbReference type="GO" id="GO:0009279">
    <property type="term" value="C:cell outer membrane"/>
    <property type="evidence" value="ECO:0007669"/>
    <property type="project" value="TreeGrafter"/>
</dbReference>